<protein>
    <recommendedName>
        <fullName evidence="2">DUF6532 domain-containing protein</fullName>
    </recommendedName>
</protein>
<feature type="region of interest" description="Disordered" evidence="1">
    <location>
        <begin position="798"/>
        <end position="854"/>
    </location>
</feature>
<feature type="region of interest" description="Disordered" evidence="1">
    <location>
        <begin position="442"/>
        <end position="536"/>
    </location>
</feature>
<organism evidence="3 4">
    <name type="scientific">Piloderma croceum (strain F 1598)</name>
    <dbReference type="NCBI Taxonomy" id="765440"/>
    <lineage>
        <taxon>Eukaryota</taxon>
        <taxon>Fungi</taxon>
        <taxon>Dikarya</taxon>
        <taxon>Basidiomycota</taxon>
        <taxon>Agaricomycotina</taxon>
        <taxon>Agaricomycetes</taxon>
        <taxon>Agaricomycetidae</taxon>
        <taxon>Atheliales</taxon>
        <taxon>Atheliaceae</taxon>
        <taxon>Piloderma</taxon>
    </lineage>
</organism>
<dbReference type="HOGENOM" id="CLU_334362_0_0_1"/>
<feature type="compositionally biased region" description="Low complexity" evidence="1">
    <location>
        <begin position="497"/>
        <end position="509"/>
    </location>
</feature>
<dbReference type="Pfam" id="PF20149">
    <property type="entry name" value="DUF6532"/>
    <property type="match status" value="1"/>
</dbReference>
<dbReference type="AlphaFoldDB" id="A0A0C3FXG1"/>
<dbReference type="STRING" id="765440.A0A0C3FXG1"/>
<dbReference type="InParanoid" id="A0A0C3FXG1"/>
<feature type="compositionally biased region" description="Polar residues" evidence="1">
    <location>
        <begin position="473"/>
        <end position="496"/>
    </location>
</feature>
<evidence type="ECO:0000256" key="1">
    <source>
        <dbReference type="SAM" id="MobiDB-lite"/>
    </source>
</evidence>
<feature type="compositionally biased region" description="Polar residues" evidence="1">
    <location>
        <begin position="841"/>
        <end position="854"/>
    </location>
</feature>
<dbReference type="InterPro" id="IPR045341">
    <property type="entry name" value="DUF6532"/>
</dbReference>
<feature type="compositionally biased region" description="Polar residues" evidence="1">
    <location>
        <begin position="510"/>
        <end position="520"/>
    </location>
</feature>
<accession>A0A0C3FXG1</accession>
<reference evidence="4" key="2">
    <citation type="submission" date="2015-01" db="EMBL/GenBank/DDBJ databases">
        <title>Evolutionary Origins and Diversification of the Mycorrhizal Mutualists.</title>
        <authorList>
            <consortium name="DOE Joint Genome Institute"/>
            <consortium name="Mycorrhizal Genomics Consortium"/>
            <person name="Kohler A."/>
            <person name="Kuo A."/>
            <person name="Nagy L.G."/>
            <person name="Floudas D."/>
            <person name="Copeland A."/>
            <person name="Barry K.W."/>
            <person name="Cichocki N."/>
            <person name="Veneault-Fourrey C."/>
            <person name="LaButti K."/>
            <person name="Lindquist E.A."/>
            <person name="Lipzen A."/>
            <person name="Lundell T."/>
            <person name="Morin E."/>
            <person name="Murat C."/>
            <person name="Riley R."/>
            <person name="Ohm R."/>
            <person name="Sun H."/>
            <person name="Tunlid A."/>
            <person name="Henrissat B."/>
            <person name="Grigoriev I.V."/>
            <person name="Hibbett D.S."/>
            <person name="Martin F."/>
        </authorList>
    </citation>
    <scope>NUCLEOTIDE SEQUENCE [LARGE SCALE GENOMIC DNA]</scope>
    <source>
        <strain evidence="4">F 1598</strain>
    </source>
</reference>
<keyword evidence="4" id="KW-1185">Reference proteome</keyword>
<gene>
    <name evidence="3" type="ORF">PILCRDRAFT_3126</name>
</gene>
<feature type="compositionally biased region" description="Acidic residues" evidence="1">
    <location>
        <begin position="338"/>
        <end position="348"/>
    </location>
</feature>
<name>A0A0C3FXG1_PILCF</name>
<reference evidence="3 4" key="1">
    <citation type="submission" date="2014-04" db="EMBL/GenBank/DDBJ databases">
        <authorList>
            <consortium name="DOE Joint Genome Institute"/>
            <person name="Kuo A."/>
            <person name="Tarkka M."/>
            <person name="Buscot F."/>
            <person name="Kohler A."/>
            <person name="Nagy L.G."/>
            <person name="Floudas D."/>
            <person name="Copeland A."/>
            <person name="Barry K.W."/>
            <person name="Cichocki N."/>
            <person name="Veneault-Fourrey C."/>
            <person name="LaButti K."/>
            <person name="Lindquist E.A."/>
            <person name="Lipzen A."/>
            <person name="Lundell T."/>
            <person name="Morin E."/>
            <person name="Murat C."/>
            <person name="Sun H."/>
            <person name="Tunlid A."/>
            <person name="Henrissat B."/>
            <person name="Grigoriev I.V."/>
            <person name="Hibbett D.S."/>
            <person name="Martin F."/>
            <person name="Nordberg H.P."/>
            <person name="Cantor M.N."/>
            <person name="Hua S.X."/>
        </authorList>
    </citation>
    <scope>NUCLEOTIDE SEQUENCE [LARGE SCALE GENOMIC DNA]</scope>
    <source>
        <strain evidence="3 4">F 1598</strain>
    </source>
</reference>
<feature type="region of interest" description="Disordered" evidence="1">
    <location>
        <begin position="136"/>
        <end position="196"/>
    </location>
</feature>
<feature type="region of interest" description="Disordered" evidence="1">
    <location>
        <begin position="217"/>
        <end position="256"/>
    </location>
</feature>
<sequence>MPDSFTQPTTQTPKILAQSVDIAPISVLPGLSVSSSKVILASPGYHKYHAHLVQNPKIQSRIHSYTKRSARRALSFARAVCATLLAKEDTAFKQIDEMEEYLRLLRAKRALIQVRVSEADEQLGMVRDTLDSDGIAEISESDDDSSVSSPPRSSEFLRIESDSASESSATSLDISNGPAKTMPMTTTSLHMSDRPRTRRANALSVLAPMPDATLAPVQAAPAPTASQPKQTRKGGPGSRGKGRKKTVPAPSVDTSIHEPLTPFQPAPFIPPAPPPFAQNAQTLPPQAPPVSTHVSNPPPSHTPSFFGGHEAWEALGLVPPQNILTLQEFPQNIYDGNFEPEEYEDDEPVGNTTSHEDEYDAEQDPNSTIRGPTEPELVQRYLPAPSQHAPDSSRRPLANSLHPGAHPITQNFVPPLQPISQFSITAAAQAQISVGELNHRLTTPSYTATGPTGDVLTAHRERRRAPQMPYSFLQRQRSRTASIASDSSRGTMNTHTSQSQQSQSQQSQSKLATRTGSNGVIRQMHSTSRRSRSSIHSEVKHAGSCWRLQLKNEIYQSLHLWGLIPMPEQQETMTPAQILEFKRNAVANVVRHKGYVHVGNDSEGEKALFNSSAYHSVMLTHWFGPKGIARLYPHKFELFLIPSMALTAADIEIIMGSFNLNSGIFTAVKLNDDHRSTIYNKWVAKLQRLHDNTYHRYFLNQNQKAISNHGLEMTRLTASSSQNFVEDDNNINFNLTLPSHLLDESQLHATSGQQPGSRPVPDHNLSRHGVGPREHGAMVAGSSSVGWEQQLKLITGPSGFNRGWGELEQRDGPVAGPSGFNPSWGESEQQRDGPVAGPSGFNPSWGESEQQPAA</sequence>
<evidence type="ECO:0000313" key="3">
    <source>
        <dbReference type="EMBL" id="KIM88975.1"/>
    </source>
</evidence>
<feature type="region of interest" description="Disordered" evidence="1">
    <location>
        <begin position="335"/>
        <end position="412"/>
    </location>
</feature>
<evidence type="ECO:0000313" key="4">
    <source>
        <dbReference type="Proteomes" id="UP000054166"/>
    </source>
</evidence>
<proteinExistence type="predicted"/>
<feature type="compositionally biased region" description="Low complexity" evidence="1">
    <location>
        <begin position="162"/>
        <end position="175"/>
    </location>
</feature>
<dbReference type="Proteomes" id="UP000054166">
    <property type="component" value="Unassembled WGS sequence"/>
</dbReference>
<feature type="region of interest" description="Disordered" evidence="1">
    <location>
        <begin position="748"/>
        <end position="782"/>
    </location>
</feature>
<evidence type="ECO:0000259" key="2">
    <source>
        <dbReference type="Pfam" id="PF20149"/>
    </source>
</evidence>
<feature type="domain" description="DUF6532" evidence="2">
    <location>
        <begin position="534"/>
        <end position="688"/>
    </location>
</feature>
<feature type="compositionally biased region" description="Basic and acidic residues" evidence="1">
    <location>
        <begin position="760"/>
        <end position="776"/>
    </location>
</feature>
<dbReference type="EMBL" id="KN832976">
    <property type="protein sequence ID" value="KIM88975.1"/>
    <property type="molecule type" value="Genomic_DNA"/>
</dbReference>